<gene>
    <name evidence="1" type="ORF">A5481_16065</name>
</gene>
<sequence>MAPMQHNIVEWVRECIEEIKEKRDRLIVILETEGGSIQVVERIADLLRHHYPNEVSFLIPSHAMSAGTVLAMSGDNIYMDYFSILGPIDPQIVSRSKGDIYIPALGYLQKYEELISKSKKNTITDAEIAFLIAKFDPAELYHFEQARDLSVELLKKWLVKYKFKNWVTTRTKKIPVTPDMKEEMADSIAKKLNDIRRWKSHDRGLTMRVIDKEINLSIEDFGLDKDLNDKIRSYYRLLQDYMITVRQSMAIHTAERYRGN</sequence>
<dbReference type="SUPFAM" id="SSF52096">
    <property type="entry name" value="ClpP/crotonase"/>
    <property type="match status" value="1"/>
</dbReference>
<dbReference type="PANTHER" id="PTHR35984:SF1">
    <property type="entry name" value="PERIPLASMIC SERINE PROTEASE"/>
    <property type="match status" value="1"/>
</dbReference>
<name>A0A179S844_9HYPH</name>
<dbReference type="GO" id="GO:0016020">
    <property type="term" value="C:membrane"/>
    <property type="evidence" value="ECO:0007669"/>
    <property type="project" value="InterPro"/>
</dbReference>
<dbReference type="STRING" id="427683.A5481_16065"/>
<dbReference type="InterPro" id="IPR002825">
    <property type="entry name" value="Pept_S49_ser-pept_pro"/>
</dbReference>
<dbReference type="AlphaFoldDB" id="A0A179S844"/>
<dbReference type="Pfam" id="PF01972">
    <property type="entry name" value="SDH_protease"/>
    <property type="match status" value="1"/>
</dbReference>
<dbReference type="EMBL" id="LWHQ01000029">
    <property type="protein sequence ID" value="OAS23773.1"/>
    <property type="molecule type" value="Genomic_DNA"/>
</dbReference>
<evidence type="ECO:0008006" key="3">
    <source>
        <dbReference type="Google" id="ProtNLM"/>
    </source>
</evidence>
<comment type="caution">
    <text evidence="1">The sequence shown here is derived from an EMBL/GenBank/DDBJ whole genome shotgun (WGS) entry which is preliminary data.</text>
</comment>
<dbReference type="Gene3D" id="3.90.226.10">
    <property type="entry name" value="2-enoyl-CoA Hydratase, Chain A, domain 1"/>
    <property type="match status" value="1"/>
</dbReference>
<dbReference type="InterPro" id="IPR029045">
    <property type="entry name" value="ClpP/crotonase-like_dom_sf"/>
</dbReference>
<dbReference type="Proteomes" id="UP000078316">
    <property type="component" value="Unassembled WGS sequence"/>
</dbReference>
<reference evidence="1 2" key="1">
    <citation type="submission" date="2016-04" db="EMBL/GenBank/DDBJ databases">
        <authorList>
            <person name="Evans L.H."/>
            <person name="Alamgir A."/>
            <person name="Owens N."/>
            <person name="Weber N.D."/>
            <person name="Virtaneva K."/>
            <person name="Barbian K."/>
            <person name="Babar A."/>
            <person name="Rosenke K."/>
        </authorList>
    </citation>
    <scope>NUCLEOTIDE SEQUENCE [LARGE SCALE GENOMIC DNA]</scope>
    <source>
        <strain evidence="1 2">PMB02</strain>
    </source>
</reference>
<proteinExistence type="predicted"/>
<evidence type="ECO:0000313" key="1">
    <source>
        <dbReference type="EMBL" id="OAS23773.1"/>
    </source>
</evidence>
<dbReference type="PANTHER" id="PTHR35984">
    <property type="entry name" value="PERIPLASMIC SERINE PROTEASE"/>
    <property type="match status" value="1"/>
</dbReference>
<protein>
    <recommendedName>
        <fullName evidence="3">Serine dehydrogenasease</fullName>
    </recommendedName>
</protein>
<organism evidence="1 2">
    <name type="scientific">Methylobacterium platani</name>
    <dbReference type="NCBI Taxonomy" id="427683"/>
    <lineage>
        <taxon>Bacteria</taxon>
        <taxon>Pseudomonadati</taxon>
        <taxon>Pseudomonadota</taxon>
        <taxon>Alphaproteobacteria</taxon>
        <taxon>Hyphomicrobiales</taxon>
        <taxon>Methylobacteriaceae</taxon>
        <taxon>Methylobacterium</taxon>
    </lineage>
</organism>
<evidence type="ECO:0000313" key="2">
    <source>
        <dbReference type="Proteomes" id="UP000078316"/>
    </source>
</evidence>
<accession>A0A179S844</accession>